<dbReference type="PANTHER" id="PTHR31672:SF13">
    <property type="entry name" value="F-BOX PROTEIN CPR30-LIKE"/>
    <property type="match status" value="1"/>
</dbReference>
<name>A0AAU9MHY4_9ASTR</name>
<dbReference type="InterPro" id="IPR050796">
    <property type="entry name" value="SCF_F-box_component"/>
</dbReference>
<dbReference type="InterPro" id="IPR013187">
    <property type="entry name" value="F-box-assoc_dom_typ3"/>
</dbReference>
<gene>
    <name evidence="2" type="ORF">LVIROSA_LOCUS12505</name>
</gene>
<dbReference type="EMBL" id="CAKMRJ010002223">
    <property type="protein sequence ID" value="CAH1425357.1"/>
    <property type="molecule type" value="Genomic_DNA"/>
</dbReference>
<evidence type="ECO:0000259" key="1">
    <source>
        <dbReference type="Pfam" id="PF08268"/>
    </source>
</evidence>
<accession>A0AAU9MHY4</accession>
<dbReference type="NCBIfam" id="TIGR01640">
    <property type="entry name" value="F_box_assoc_1"/>
    <property type="match status" value="1"/>
</dbReference>
<keyword evidence="3" id="KW-1185">Reference proteome</keyword>
<sequence>MRKGLWELITERFPSHITTLTNGNYFCVDGHDGHLHWLGCIGEKYESERIVAFDLGSETFREIRLPDFILDDNRQNSLGVLAEKLCVITHVRVDGTCDVWVMDKYGVAESWVKRYVFSRFNEYACVFGFTSRNEFLFEEDEYLVLYDPNANTLKLFEHYCPPDCCIQNIVEYVDSLVWVAPAKYEMVDDDRGKN</sequence>
<evidence type="ECO:0000313" key="2">
    <source>
        <dbReference type="EMBL" id="CAH1425357.1"/>
    </source>
</evidence>
<dbReference type="PANTHER" id="PTHR31672">
    <property type="entry name" value="BNACNNG10540D PROTEIN"/>
    <property type="match status" value="1"/>
</dbReference>
<dbReference type="AlphaFoldDB" id="A0AAU9MHY4"/>
<dbReference type="Proteomes" id="UP001157418">
    <property type="component" value="Unassembled WGS sequence"/>
</dbReference>
<reference evidence="2 3" key="1">
    <citation type="submission" date="2022-01" db="EMBL/GenBank/DDBJ databases">
        <authorList>
            <person name="Xiong W."/>
            <person name="Schranz E."/>
        </authorList>
    </citation>
    <scope>NUCLEOTIDE SEQUENCE [LARGE SCALE GENOMIC DNA]</scope>
</reference>
<dbReference type="Pfam" id="PF08268">
    <property type="entry name" value="FBA_3"/>
    <property type="match status" value="1"/>
</dbReference>
<organism evidence="2 3">
    <name type="scientific">Lactuca virosa</name>
    <dbReference type="NCBI Taxonomy" id="75947"/>
    <lineage>
        <taxon>Eukaryota</taxon>
        <taxon>Viridiplantae</taxon>
        <taxon>Streptophyta</taxon>
        <taxon>Embryophyta</taxon>
        <taxon>Tracheophyta</taxon>
        <taxon>Spermatophyta</taxon>
        <taxon>Magnoliopsida</taxon>
        <taxon>eudicotyledons</taxon>
        <taxon>Gunneridae</taxon>
        <taxon>Pentapetalae</taxon>
        <taxon>asterids</taxon>
        <taxon>campanulids</taxon>
        <taxon>Asterales</taxon>
        <taxon>Asteraceae</taxon>
        <taxon>Cichorioideae</taxon>
        <taxon>Cichorieae</taxon>
        <taxon>Lactucinae</taxon>
        <taxon>Lactuca</taxon>
    </lineage>
</organism>
<feature type="domain" description="F-box associated beta-propeller type 3" evidence="1">
    <location>
        <begin position="4"/>
        <end position="158"/>
    </location>
</feature>
<comment type="caution">
    <text evidence="2">The sequence shown here is derived from an EMBL/GenBank/DDBJ whole genome shotgun (WGS) entry which is preliminary data.</text>
</comment>
<dbReference type="InterPro" id="IPR017451">
    <property type="entry name" value="F-box-assoc_interact_dom"/>
</dbReference>
<evidence type="ECO:0000313" key="3">
    <source>
        <dbReference type="Proteomes" id="UP001157418"/>
    </source>
</evidence>
<protein>
    <recommendedName>
        <fullName evidence="1">F-box associated beta-propeller type 3 domain-containing protein</fullName>
    </recommendedName>
</protein>
<proteinExistence type="predicted"/>